<keyword evidence="2" id="KW-1185">Reference proteome</keyword>
<dbReference type="OrthoDB" id="3699656at2"/>
<dbReference type="AlphaFoldDB" id="A0A2U1FR83"/>
<comment type="caution">
    <text evidence="1">The sequence shown here is derived from an EMBL/GenBank/DDBJ whole genome shotgun (WGS) entry which is preliminary data.</text>
</comment>
<evidence type="ECO:0000313" key="2">
    <source>
        <dbReference type="Proteomes" id="UP000245639"/>
    </source>
</evidence>
<gene>
    <name evidence="1" type="ORF">C8D89_101499</name>
</gene>
<dbReference type="RefSeq" id="WP_116706451.1">
    <property type="nucleotide sequence ID" value="NZ_QEKW01000001.1"/>
</dbReference>
<name>A0A2U1FR83_9PSEU</name>
<organism evidence="1 2">
    <name type="scientific">Actinomycetospora cinnamomea</name>
    <dbReference type="NCBI Taxonomy" id="663609"/>
    <lineage>
        <taxon>Bacteria</taxon>
        <taxon>Bacillati</taxon>
        <taxon>Actinomycetota</taxon>
        <taxon>Actinomycetes</taxon>
        <taxon>Pseudonocardiales</taxon>
        <taxon>Pseudonocardiaceae</taxon>
        <taxon>Actinomycetospora</taxon>
    </lineage>
</organism>
<protein>
    <submittedName>
        <fullName evidence="1">Uncharacterized protein</fullName>
    </submittedName>
</protein>
<sequence length="135" mass="13625">MTPPAEGVATVGFTAVRCGNAACPHHQRPAPDGDAVNEALCRAVRRCPHGLLISASCLTTGACAHGAAPRGAGALVLVQPCDHERTPTRPAVMAGPLHEPADVDDLCAWLAAGAAGPLPAHLDAVEAYGRRDAAG</sequence>
<proteinExistence type="predicted"/>
<dbReference type="EMBL" id="QEKW01000001">
    <property type="protein sequence ID" value="PVZ14632.1"/>
    <property type="molecule type" value="Genomic_DNA"/>
</dbReference>
<accession>A0A2U1FR83</accession>
<evidence type="ECO:0000313" key="1">
    <source>
        <dbReference type="EMBL" id="PVZ14632.1"/>
    </source>
</evidence>
<reference evidence="1 2" key="1">
    <citation type="submission" date="2018-04" db="EMBL/GenBank/DDBJ databases">
        <title>Genomic Encyclopedia of Type Strains, Phase IV (KMG-IV): sequencing the most valuable type-strain genomes for metagenomic binning, comparative biology and taxonomic classification.</title>
        <authorList>
            <person name="Goeker M."/>
        </authorList>
    </citation>
    <scope>NUCLEOTIDE SEQUENCE [LARGE SCALE GENOMIC DNA]</scope>
    <source>
        <strain evidence="1 2">DSM 45771</strain>
    </source>
</reference>
<dbReference type="Proteomes" id="UP000245639">
    <property type="component" value="Unassembled WGS sequence"/>
</dbReference>